<evidence type="ECO:0000256" key="7">
    <source>
        <dbReference type="HAMAP-Rule" id="MF_00966"/>
    </source>
</evidence>
<accession>A0A2L0IDP6</accession>
<feature type="binding site" evidence="7">
    <location>
        <position position="215"/>
    </location>
    <ligand>
        <name>substrate</name>
    </ligand>
</feature>
<dbReference type="SUPFAM" id="SSF55347">
    <property type="entry name" value="Glyceraldehyde-3-phosphate dehydrogenase-like, C-terminal domain"/>
    <property type="match status" value="1"/>
</dbReference>
<reference evidence="10 11" key="1">
    <citation type="submission" date="2018-01" db="EMBL/GenBank/DDBJ databases">
        <title>Complete and assembled Genome of Pantoea gaviniae DSM22758T.</title>
        <authorList>
            <person name="Stevens M.J.A."/>
            <person name="Zurfluh K."/>
            <person name="Stephan R."/>
        </authorList>
    </citation>
    <scope>NUCLEOTIDE SEQUENCE [LARGE SCALE GENOMIC DNA]</scope>
    <source>
        <strain evidence="10 11">DSM 22758</strain>
    </source>
</reference>
<comment type="similarity">
    <text evidence="2 7">Belongs to the glucose-6-phosphate dehydrogenase family.</text>
</comment>
<gene>
    <name evidence="7 10" type="primary">zwf</name>
    <name evidence="10" type="ORF">C2E15_06215</name>
</gene>
<evidence type="ECO:0000256" key="3">
    <source>
        <dbReference type="ARBA" id="ARBA00022526"/>
    </source>
</evidence>
<evidence type="ECO:0000256" key="1">
    <source>
        <dbReference type="ARBA" id="ARBA00004937"/>
    </source>
</evidence>
<feature type="binding site" evidence="7">
    <location>
        <position position="147"/>
    </location>
    <ligand>
        <name>NADP(+)</name>
        <dbReference type="ChEBI" id="CHEBI:58349"/>
    </ligand>
</feature>
<dbReference type="InterPro" id="IPR036291">
    <property type="entry name" value="NAD(P)-bd_dom_sf"/>
</dbReference>
<dbReference type="UniPathway" id="UPA00115">
    <property type="reaction ID" value="UER00408"/>
</dbReference>
<dbReference type="PRINTS" id="PR00079">
    <property type="entry name" value="G6PDHDRGNASE"/>
</dbReference>
<dbReference type="GO" id="GO:0050661">
    <property type="term" value="F:NADP binding"/>
    <property type="evidence" value="ECO:0007669"/>
    <property type="project" value="UniProtKB-UniRule"/>
</dbReference>
<evidence type="ECO:0000256" key="4">
    <source>
        <dbReference type="ARBA" id="ARBA00022857"/>
    </source>
</evidence>
<keyword evidence="4 7" id="KW-0521">NADP</keyword>
<feature type="active site" description="Proton acceptor" evidence="7">
    <location>
        <position position="239"/>
    </location>
</feature>
<dbReference type="RefSeq" id="WP_104956600.1">
    <property type="nucleotide sequence ID" value="NZ_CP026377.1"/>
</dbReference>
<dbReference type="AlphaFoldDB" id="A0A2L0IDP6"/>
<organism evidence="10 11">
    <name type="scientific">Mixta gaviniae</name>
    <dbReference type="NCBI Taxonomy" id="665914"/>
    <lineage>
        <taxon>Bacteria</taxon>
        <taxon>Pseudomonadati</taxon>
        <taxon>Pseudomonadota</taxon>
        <taxon>Gammaproteobacteria</taxon>
        <taxon>Enterobacterales</taxon>
        <taxon>Erwiniaceae</taxon>
        <taxon>Mixta</taxon>
    </lineage>
</organism>
<dbReference type="GO" id="GO:0004345">
    <property type="term" value="F:glucose-6-phosphate dehydrogenase activity"/>
    <property type="evidence" value="ECO:0007669"/>
    <property type="project" value="UniProtKB-UniRule"/>
</dbReference>
<dbReference type="NCBIfam" id="NF009492">
    <property type="entry name" value="PRK12853.1-3"/>
    <property type="match status" value="1"/>
</dbReference>
<feature type="domain" description="Glucose-6-phosphate dehydrogenase C-terminal" evidence="9">
    <location>
        <begin position="188"/>
        <end position="488"/>
    </location>
</feature>
<feature type="binding site" evidence="7">
    <location>
        <position position="234"/>
    </location>
    <ligand>
        <name>substrate</name>
    </ligand>
</feature>
<keyword evidence="5 7" id="KW-0560">Oxidoreductase</keyword>
<dbReference type="InterPro" id="IPR001282">
    <property type="entry name" value="G6P_DH"/>
</dbReference>
<proteinExistence type="inferred from homology"/>
<dbReference type="PIRSF" id="PIRSF000110">
    <property type="entry name" value="G6PD"/>
    <property type="match status" value="1"/>
</dbReference>
<dbReference type="PANTHER" id="PTHR23429">
    <property type="entry name" value="GLUCOSE-6-PHOSPHATE 1-DEHYDROGENASE G6PD"/>
    <property type="match status" value="1"/>
</dbReference>
<evidence type="ECO:0000259" key="9">
    <source>
        <dbReference type="Pfam" id="PF02781"/>
    </source>
</evidence>
<protein>
    <recommendedName>
        <fullName evidence="7">Glucose-6-phosphate 1-dehydrogenase</fullName>
        <shortName evidence="7">G6PD</shortName>
        <ecNumber evidence="7">1.1.1.49</ecNumber>
    </recommendedName>
</protein>
<sequence length="491" mass="56299">MSNNEPVQACDLVIFGTKGDLARRKLLPSLYRLEKSQSLHAESTITGVGRADWDRQGYVDFVRNALDTFLKEEVDEEVWARFAERLDFCQLDVNDAAGFSALKKKVDQQKRVTINYFAMPPATFSAICEGLAAASLHQPPTRIVMEKPLGNSLETFREINDVVSRYFDESQVYRIDHYLGKETVLNLLALRFSNALFLNNWDNRSIEHVQITVAEEVGIEGRWGYFDRAGQMRDMVQSHLLQILTMVTMSPPPDLSARAIRDEKVKLLRSLRRIDRSNIRDKVVRGQYTGGLINDQKVPGYLEEEGADKKSQTETFVSVRVDIDNWRWAGVPFYLRTGKRMPVKMSEIVIYFKKPQLNLFSASHKALPQNKLTIRLQPDEGMDLEILNKVPGLDHKHHLQTTKLDLSYSDTFAEPKLADAYDRLLLECMRGIQALFLSRDEVEAAWEWVDSITHTWDTNNTPLRPYQAGTWGPLASVENISREGHEWNEFS</sequence>
<dbReference type="InterPro" id="IPR022675">
    <property type="entry name" value="G6P_DH_C"/>
</dbReference>
<evidence type="ECO:0000259" key="8">
    <source>
        <dbReference type="Pfam" id="PF00479"/>
    </source>
</evidence>
<evidence type="ECO:0000313" key="11">
    <source>
        <dbReference type="Proteomes" id="UP000238365"/>
    </source>
</evidence>
<dbReference type="PANTHER" id="PTHR23429:SF0">
    <property type="entry name" value="GLUCOSE-6-PHOSPHATE 1-DEHYDROGENASE"/>
    <property type="match status" value="1"/>
</dbReference>
<dbReference type="EMBL" id="CP026377">
    <property type="protein sequence ID" value="AUX92718.1"/>
    <property type="molecule type" value="Genomic_DNA"/>
</dbReference>
<evidence type="ECO:0000256" key="2">
    <source>
        <dbReference type="ARBA" id="ARBA00009975"/>
    </source>
</evidence>
<dbReference type="FunFam" id="3.40.50.720:FF:000079">
    <property type="entry name" value="Glucose-6-phosphate 1-dehydrogenase"/>
    <property type="match status" value="1"/>
</dbReference>
<dbReference type="SUPFAM" id="SSF51735">
    <property type="entry name" value="NAD(P)-binding Rossmann-fold domains"/>
    <property type="match status" value="1"/>
</dbReference>
<keyword evidence="6 7" id="KW-0119">Carbohydrate metabolism</keyword>
<dbReference type="InterPro" id="IPR022674">
    <property type="entry name" value="G6P_DH_NAD-bd"/>
</dbReference>
<dbReference type="NCBIfam" id="TIGR00871">
    <property type="entry name" value="zwf"/>
    <property type="match status" value="1"/>
</dbReference>
<keyword evidence="11" id="KW-1185">Reference proteome</keyword>
<dbReference type="EC" id="1.1.1.49" evidence="7"/>
<dbReference type="InterPro" id="IPR019796">
    <property type="entry name" value="G6P_DH_AS"/>
</dbReference>
<dbReference type="KEGG" id="pgz:C2E15_06215"/>
<dbReference type="PROSITE" id="PS00069">
    <property type="entry name" value="G6P_DEHYDROGENASE"/>
    <property type="match status" value="1"/>
</dbReference>
<feature type="binding site" evidence="7">
    <location>
        <position position="50"/>
    </location>
    <ligand>
        <name>NADP(+)</name>
        <dbReference type="ChEBI" id="CHEBI:58349"/>
    </ligand>
</feature>
<evidence type="ECO:0000256" key="6">
    <source>
        <dbReference type="ARBA" id="ARBA00023277"/>
    </source>
</evidence>
<feature type="binding site" evidence="7">
    <location>
        <position position="177"/>
    </location>
    <ligand>
        <name>substrate</name>
    </ligand>
</feature>
<feature type="domain" description="Glucose-6-phosphate dehydrogenase NAD-binding" evidence="8">
    <location>
        <begin position="13"/>
        <end position="186"/>
    </location>
</feature>
<dbReference type="FunFam" id="3.30.360.10:FF:000011">
    <property type="entry name" value="Glucose-6-phosphate 1-dehydrogenase"/>
    <property type="match status" value="1"/>
</dbReference>
<comment type="catalytic activity">
    <reaction evidence="7">
        <text>D-glucose 6-phosphate + NADP(+) = 6-phospho-D-glucono-1,5-lactone + NADPH + H(+)</text>
        <dbReference type="Rhea" id="RHEA:15841"/>
        <dbReference type="ChEBI" id="CHEBI:15378"/>
        <dbReference type="ChEBI" id="CHEBI:57783"/>
        <dbReference type="ChEBI" id="CHEBI:57955"/>
        <dbReference type="ChEBI" id="CHEBI:58349"/>
        <dbReference type="ChEBI" id="CHEBI:61548"/>
        <dbReference type="EC" id="1.1.1.49"/>
    </reaction>
</comment>
<feature type="binding site" evidence="7">
    <location>
        <position position="344"/>
    </location>
    <ligand>
        <name>substrate</name>
    </ligand>
</feature>
<dbReference type="Pfam" id="PF02781">
    <property type="entry name" value="G6PD_C"/>
    <property type="match status" value="1"/>
</dbReference>
<dbReference type="Gene3D" id="3.40.50.720">
    <property type="entry name" value="NAD(P)-binding Rossmann-like Domain"/>
    <property type="match status" value="1"/>
</dbReference>
<dbReference type="Pfam" id="PF00479">
    <property type="entry name" value="G6PD_N"/>
    <property type="match status" value="1"/>
</dbReference>
<feature type="binding site" evidence="7">
    <location>
        <position position="181"/>
    </location>
    <ligand>
        <name>substrate</name>
    </ligand>
</feature>
<comment type="caution">
    <text evidence="7">Lacks conserved residue(s) required for the propagation of feature annotation.</text>
</comment>
<dbReference type="GO" id="GO:0009051">
    <property type="term" value="P:pentose-phosphate shunt, oxidative branch"/>
    <property type="evidence" value="ECO:0007669"/>
    <property type="project" value="TreeGrafter"/>
</dbReference>
<dbReference type="HAMAP" id="MF_00966">
    <property type="entry name" value="G6PD"/>
    <property type="match status" value="1"/>
</dbReference>
<feature type="binding site" evidence="7">
    <location>
        <position position="339"/>
    </location>
    <ligand>
        <name>substrate</name>
    </ligand>
</feature>
<dbReference type="Proteomes" id="UP000238365">
    <property type="component" value="Chromosome"/>
</dbReference>
<feature type="binding site" evidence="7">
    <location>
        <begin position="92"/>
        <end position="93"/>
    </location>
    <ligand>
        <name>NADP(+)</name>
        <dbReference type="ChEBI" id="CHEBI:58349"/>
    </ligand>
</feature>
<keyword evidence="3 7" id="KW-0313">Glucose metabolism</keyword>
<dbReference type="GO" id="GO:0005829">
    <property type="term" value="C:cytosol"/>
    <property type="evidence" value="ECO:0007669"/>
    <property type="project" value="TreeGrafter"/>
</dbReference>
<dbReference type="GO" id="GO:0006006">
    <property type="term" value="P:glucose metabolic process"/>
    <property type="evidence" value="ECO:0007669"/>
    <property type="project" value="UniProtKB-KW"/>
</dbReference>
<comment type="pathway">
    <text evidence="1 7">Carbohydrate degradation; pentose phosphate pathway; D-ribulose 5-phosphate from D-glucose 6-phosphate (oxidative stage): step 1/3.</text>
</comment>
<evidence type="ECO:0000313" key="10">
    <source>
        <dbReference type="EMBL" id="AUX92718.1"/>
    </source>
</evidence>
<dbReference type="Gene3D" id="3.30.360.10">
    <property type="entry name" value="Dihydrodipicolinate Reductase, domain 2"/>
    <property type="match status" value="1"/>
</dbReference>
<evidence type="ECO:0000256" key="5">
    <source>
        <dbReference type="ARBA" id="ARBA00023002"/>
    </source>
</evidence>
<name>A0A2L0IDP6_9GAMM</name>
<comment type="function">
    <text evidence="7">Catalyzes the oxidation of glucose 6-phosphate to 6-phosphogluconolactone.</text>
</comment>